<dbReference type="PANTHER" id="PTHR30061:SF50">
    <property type="entry name" value="MALTOSE_MALTODEXTRIN-BINDING PERIPLASMIC PROTEIN"/>
    <property type="match status" value="1"/>
</dbReference>
<protein>
    <submittedName>
        <fullName evidence="6">Extracellular solute-binding protein</fullName>
    </submittedName>
</protein>
<dbReference type="SUPFAM" id="SSF53850">
    <property type="entry name" value="Periplasmic binding protein-like II"/>
    <property type="match status" value="1"/>
</dbReference>
<evidence type="ECO:0000256" key="4">
    <source>
        <dbReference type="SAM" id="MobiDB-lite"/>
    </source>
</evidence>
<gene>
    <name evidence="6" type="ORF">GCM10023205_08610</name>
</gene>
<evidence type="ECO:0000256" key="3">
    <source>
        <dbReference type="ARBA" id="ARBA00022729"/>
    </source>
</evidence>
<accession>A0ABP9GQ06</accession>
<dbReference type="Proteomes" id="UP001500466">
    <property type="component" value="Unassembled WGS sequence"/>
</dbReference>
<dbReference type="Pfam" id="PF01547">
    <property type="entry name" value="SBP_bac_1"/>
    <property type="match status" value="1"/>
</dbReference>
<evidence type="ECO:0000256" key="5">
    <source>
        <dbReference type="SAM" id="SignalP"/>
    </source>
</evidence>
<name>A0ABP9GQ06_9ACTN</name>
<dbReference type="InterPro" id="IPR006059">
    <property type="entry name" value="SBP"/>
</dbReference>
<reference evidence="7" key="1">
    <citation type="journal article" date="2019" name="Int. J. Syst. Evol. Microbiol.">
        <title>The Global Catalogue of Microorganisms (GCM) 10K type strain sequencing project: providing services to taxonomists for standard genome sequencing and annotation.</title>
        <authorList>
            <consortium name="The Broad Institute Genomics Platform"/>
            <consortium name="The Broad Institute Genome Sequencing Center for Infectious Disease"/>
            <person name="Wu L."/>
            <person name="Ma J."/>
        </authorList>
    </citation>
    <scope>NUCLEOTIDE SEQUENCE [LARGE SCALE GENOMIC DNA]</scope>
    <source>
        <strain evidence="7">JCM 17986</strain>
    </source>
</reference>
<feature type="compositionally biased region" description="Low complexity" evidence="4">
    <location>
        <begin position="33"/>
        <end position="45"/>
    </location>
</feature>
<sequence>MKRRLFVAAGVAAALTGVAACGSSDSGDKKDSSSSAAPASNAPADGKGKKVTVWVMKGSTSDAYNADIKAKFEAAHPGATLDIQVQQWNGIGQKISSAIASNDAPDVVEAGNTQIAGYAATGGVYDLTSKVDELGGKDWIPGLAGPGKVDGKQYGIPFYAADRVVIYNKEAFTAAGITPPKTRAEWLEATKKLNTGDQQGIYLPGQNWYFYSGLLKDEGTDLTTKDGDKWKANVGTPQGAAAANFYKELASYGKGPKDSDEKTQPETVAAANGKIAQFVAVPGELANVIKANPALAGKYDYFPIPGKDAAKPGANLTGGSDLFIPEKSKNKELAYDLIKLINSDEYQVKLAKELTYVPSKTTQVTALEGVPGATAQAIGAQNGFVIPATASDNWGAVEDANPLKAYLTKVLTGSDPIAAGKEADEAITKVLNTKS</sequence>
<feature type="signal peptide" evidence="5">
    <location>
        <begin position="1"/>
        <end position="19"/>
    </location>
</feature>
<organism evidence="6 7">
    <name type="scientific">Yinghuangia aomiensis</name>
    <dbReference type="NCBI Taxonomy" id="676205"/>
    <lineage>
        <taxon>Bacteria</taxon>
        <taxon>Bacillati</taxon>
        <taxon>Actinomycetota</taxon>
        <taxon>Actinomycetes</taxon>
        <taxon>Kitasatosporales</taxon>
        <taxon>Streptomycetaceae</taxon>
        <taxon>Yinghuangia</taxon>
    </lineage>
</organism>
<dbReference type="EMBL" id="BAABHS010000002">
    <property type="protein sequence ID" value="GAA4950268.1"/>
    <property type="molecule type" value="Genomic_DNA"/>
</dbReference>
<keyword evidence="3 5" id="KW-0732">Signal</keyword>
<feature type="region of interest" description="Disordered" evidence="4">
    <location>
        <begin position="20"/>
        <end position="48"/>
    </location>
</feature>
<proteinExistence type="inferred from homology"/>
<dbReference type="PROSITE" id="PS51257">
    <property type="entry name" value="PROKAR_LIPOPROTEIN"/>
    <property type="match status" value="1"/>
</dbReference>
<evidence type="ECO:0000256" key="1">
    <source>
        <dbReference type="ARBA" id="ARBA00008520"/>
    </source>
</evidence>
<evidence type="ECO:0000313" key="6">
    <source>
        <dbReference type="EMBL" id="GAA4950268.1"/>
    </source>
</evidence>
<feature type="chain" id="PRO_5047162581" evidence="5">
    <location>
        <begin position="20"/>
        <end position="435"/>
    </location>
</feature>
<evidence type="ECO:0000256" key="2">
    <source>
        <dbReference type="ARBA" id="ARBA00022448"/>
    </source>
</evidence>
<dbReference type="RefSeq" id="WP_345673881.1">
    <property type="nucleotide sequence ID" value="NZ_BAABHS010000002.1"/>
</dbReference>
<dbReference type="PANTHER" id="PTHR30061">
    <property type="entry name" value="MALTOSE-BINDING PERIPLASMIC PROTEIN"/>
    <property type="match status" value="1"/>
</dbReference>
<evidence type="ECO:0000313" key="7">
    <source>
        <dbReference type="Proteomes" id="UP001500466"/>
    </source>
</evidence>
<keyword evidence="7" id="KW-1185">Reference proteome</keyword>
<comment type="similarity">
    <text evidence="1">Belongs to the bacterial solute-binding protein 1 family.</text>
</comment>
<dbReference type="Gene3D" id="3.40.190.10">
    <property type="entry name" value="Periplasmic binding protein-like II"/>
    <property type="match status" value="2"/>
</dbReference>
<keyword evidence="2" id="KW-0813">Transport</keyword>
<comment type="caution">
    <text evidence="6">The sequence shown here is derived from an EMBL/GenBank/DDBJ whole genome shotgun (WGS) entry which is preliminary data.</text>
</comment>